<evidence type="ECO:0000313" key="1">
    <source>
        <dbReference type="EMBL" id="WKA12842.1"/>
    </source>
</evidence>
<dbReference type="EMBL" id="CP126666">
    <property type="protein sequence ID" value="WKA12842.1"/>
    <property type="molecule type" value="Genomic_DNA"/>
</dbReference>
<gene>
    <name evidence="1" type="ORF">VitviT2T_030193</name>
</gene>
<accession>A0ABY9E0A0</accession>
<dbReference type="Proteomes" id="UP001227230">
    <property type="component" value="Chromosome 19"/>
</dbReference>
<name>A0ABY9E0A0_VITVI</name>
<sequence length="71" mass="7810">MSPLTLSTNRPIFLVRNCASITAKPSSQFRKKSADSEQDEKLRSLCELFSKPGIGIDAYIIPSQDAHQGTN</sequence>
<evidence type="ECO:0000313" key="2">
    <source>
        <dbReference type="Proteomes" id="UP001227230"/>
    </source>
</evidence>
<reference evidence="1 2" key="1">
    <citation type="journal article" date="2023" name="Hortic Res">
        <title>The complete reference genome for grapevine (Vitis vinifera L.) genetics and breeding.</title>
        <authorList>
            <person name="Shi X."/>
            <person name="Cao S."/>
            <person name="Wang X."/>
            <person name="Huang S."/>
            <person name="Wang Y."/>
            <person name="Liu Z."/>
            <person name="Liu W."/>
            <person name="Leng X."/>
            <person name="Peng Y."/>
            <person name="Wang N."/>
            <person name="Wang Y."/>
            <person name="Ma Z."/>
            <person name="Xu X."/>
            <person name="Zhang F."/>
            <person name="Xue H."/>
            <person name="Zhong H."/>
            <person name="Wang Y."/>
            <person name="Zhang K."/>
            <person name="Velt A."/>
            <person name="Avia K."/>
            <person name="Holtgrawe D."/>
            <person name="Grimplet J."/>
            <person name="Matus J.T."/>
            <person name="Ware D."/>
            <person name="Wu X."/>
            <person name="Wang H."/>
            <person name="Liu C."/>
            <person name="Fang Y."/>
            <person name="Rustenholz C."/>
            <person name="Cheng Z."/>
            <person name="Xiao H."/>
            <person name="Zhou Y."/>
        </authorList>
    </citation>
    <scope>NUCLEOTIDE SEQUENCE [LARGE SCALE GENOMIC DNA]</scope>
    <source>
        <strain evidence="2">cv. Pinot noir / PN40024</strain>
        <tissue evidence="1">Leaf</tissue>
    </source>
</reference>
<protein>
    <submittedName>
        <fullName evidence="1">Uncharacterized protein</fullName>
    </submittedName>
</protein>
<organism evidence="1 2">
    <name type="scientific">Vitis vinifera</name>
    <name type="common">Grape</name>
    <dbReference type="NCBI Taxonomy" id="29760"/>
    <lineage>
        <taxon>Eukaryota</taxon>
        <taxon>Viridiplantae</taxon>
        <taxon>Streptophyta</taxon>
        <taxon>Embryophyta</taxon>
        <taxon>Tracheophyta</taxon>
        <taxon>Spermatophyta</taxon>
        <taxon>Magnoliopsida</taxon>
        <taxon>eudicotyledons</taxon>
        <taxon>Gunneridae</taxon>
        <taxon>Pentapetalae</taxon>
        <taxon>rosids</taxon>
        <taxon>Vitales</taxon>
        <taxon>Vitaceae</taxon>
        <taxon>Viteae</taxon>
        <taxon>Vitis</taxon>
    </lineage>
</organism>
<keyword evidence="2" id="KW-1185">Reference proteome</keyword>
<proteinExistence type="predicted"/>